<evidence type="ECO:0000313" key="2">
    <source>
        <dbReference type="EMBL" id="KAB8294876.1"/>
    </source>
</evidence>
<name>A0A5N6JZA3_MONLA</name>
<dbReference type="OrthoDB" id="3431248at2759"/>
<organism evidence="2 3">
    <name type="scientific">Monilinia laxa</name>
    <name type="common">Brown rot fungus</name>
    <name type="synonym">Sclerotinia laxa</name>
    <dbReference type="NCBI Taxonomy" id="61186"/>
    <lineage>
        <taxon>Eukaryota</taxon>
        <taxon>Fungi</taxon>
        <taxon>Dikarya</taxon>
        <taxon>Ascomycota</taxon>
        <taxon>Pezizomycotina</taxon>
        <taxon>Leotiomycetes</taxon>
        <taxon>Helotiales</taxon>
        <taxon>Sclerotiniaceae</taxon>
        <taxon>Monilinia</taxon>
    </lineage>
</organism>
<feature type="compositionally biased region" description="Basic and acidic residues" evidence="1">
    <location>
        <begin position="311"/>
        <end position="321"/>
    </location>
</feature>
<dbReference type="EMBL" id="VIGI01000010">
    <property type="protein sequence ID" value="KAB8294876.1"/>
    <property type="molecule type" value="Genomic_DNA"/>
</dbReference>
<comment type="caution">
    <text evidence="2">The sequence shown here is derived from an EMBL/GenBank/DDBJ whole genome shotgun (WGS) entry which is preliminary data.</text>
</comment>
<dbReference type="AlphaFoldDB" id="A0A5N6JZA3"/>
<sequence>MDQAPQDIRRHRRDSKSTVNLDNSHPQANGTKENQQDPHNSNDQYLGALKIDLAAGLSDIRTKVEEEHKEFFELVAQGKVFKMQPSQEFAYNMMRGRGLGTQPIFPPPRAPLKDDEDHRTLEDLEDNLLSGVKYYRIASESDLTNIEVPEKLAGGINQISIEESPKCEDDINQTAIEERSRREVVLDLKGNEGPTNNHYKGKEVWGNFGYLNVNGSWVDPDSEKDLAQAFRGYPTLLPEELEGARAKDPRIMSPAQMEEFYEFFNDYVSDDEGDPRDNQLSPKEFEEMIRGTASGGKGDTWAKAVVAPQEKYTERPREPRTPRNQNGLDNILPPQIDKDTGSFYSGFGSDNSDTVSLLLSAAGVDILQRPEQFNRMDPQTDMNILAKAYGSPNAFKDDSGWSDTTTLPVFHTKGAAKAITGDVHGLTDEEREAYLAEMTLRGEAHFQHSQWMAKNRDGFKSDKIVAFNGLVTCMKELYFIKKWLDSDSSRGNPQVRRLVDSISLDAPFKRTERTMISKDNLTSMAAADPTLQGLSYQDRTYMRLIEDIYHGTNNLTLHLQNQVMAWGTTKAEVEQKVGEYYNLREQIMAASGMDNEFIQGLIPISAPKTPRVNF</sequence>
<dbReference type="Proteomes" id="UP000326757">
    <property type="component" value="Unassembled WGS sequence"/>
</dbReference>
<evidence type="ECO:0000256" key="1">
    <source>
        <dbReference type="SAM" id="MobiDB-lite"/>
    </source>
</evidence>
<gene>
    <name evidence="2" type="ORF">EYC80_006837</name>
</gene>
<feature type="region of interest" description="Disordered" evidence="1">
    <location>
        <begin position="307"/>
        <end position="335"/>
    </location>
</feature>
<keyword evidence="3" id="KW-1185">Reference proteome</keyword>
<feature type="region of interest" description="Disordered" evidence="1">
    <location>
        <begin position="1"/>
        <end position="43"/>
    </location>
</feature>
<accession>A0A5N6JZA3</accession>
<evidence type="ECO:0000313" key="3">
    <source>
        <dbReference type="Proteomes" id="UP000326757"/>
    </source>
</evidence>
<proteinExistence type="predicted"/>
<feature type="compositionally biased region" description="Polar residues" evidence="1">
    <location>
        <begin position="17"/>
        <end position="43"/>
    </location>
</feature>
<protein>
    <submittedName>
        <fullName evidence="2">Uncharacterized protein</fullName>
    </submittedName>
</protein>
<reference evidence="2 3" key="1">
    <citation type="submission" date="2019-06" db="EMBL/GenBank/DDBJ databases">
        <title>Genome Sequence of the Brown Rot Fungal Pathogen Monilinia laxa.</title>
        <authorList>
            <person name="De Miccolis Angelini R.M."/>
            <person name="Landi L."/>
            <person name="Abate D."/>
            <person name="Pollastro S."/>
            <person name="Romanazzi G."/>
            <person name="Faretra F."/>
        </authorList>
    </citation>
    <scope>NUCLEOTIDE SEQUENCE [LARGE SCALE GENOMIC DNA]</scope>
    <source>
        <strain evidence="2 3">Mlax316</strain>
    </source>
</reference>